<keyword evidence="4 6" id="KW-0808">Transferase</keyword>
<proteinExistence type="inferred from homology"/>
<dbReference type="InterPro" id="IPR016909">
    <property type="entry name" value="rRNA_lsu_MeTfrase_F"/>
</dbReference>
<evidence type="ECO:0000256" key="1">
    <source>
        <dbReference type="ARBA" id="ARBA00022490"/>
    </source>
</evidence>
<dbReference type="AlphaFoldDB" id="K6YR68"/>
<dbReference type="SUPFAM" id="SSF53335">
    <property type="entry name" value="S-adenosyl-L-methionine-dependent methyltransferases"/>
    <property type="match status" value="1"/>
</dbReference>
<dbReference type="GO" id="GO:0052907">
    <property type="term" value="F:23S rRNA (adenine(1618)-N(6))-methyltransferase activity"/>
    <property type="evidence" value="ECO:0007669"/>
    <property type="project" value="UniProtKB-EC"/>
</dbReference>
<evidence type="ECO:0000256" key="2">
    <source>
        <dbReference type="ARBA" id="ARBA00022552"/>
    </source>
</evidence>
<dbReference type="EC" id="2.1.1.181" evidence="6"/>
<sequence>MAVNNKDAPNTSATMHPRNVHRNGYPMSALCQSYPILEAHVVKAKSGQQSIDFSKAASVKALNAALLIHYYGLNMWDIPDGYLCPPVPGRADYIHGLAELLAKENKGVVPTGNSIKGLDVGLGANAIYSIIGSQTYGWRFVGSDIDDVALKSATALVNNNPKLKPLLAVRKQHDKAQIFTGIIQPDEHFAFSLCNPPFHKSAQEAATGSLRKVKGLGRHKQKHNNTSKAQPITANKLNFAGQSNELWCEGGELAFIQRMIKESVEYQSQVEWFTCLVSKSAHLKAIETSVRYFGAKQFMKIEMGQGQKISRFVAWKF</sequence>
<dbReference type="PANTHER" id="PTHR13393:SF0">
    <property type="entry name" value="RNA N6-ADENOSINE-METHYLTRANSFERASE METTL16"/>
    <property type="match status" value="1"/>
</dbReference>
<dbReference type="HAMAP" id="MF_01848">
    <property type="entry name" value="23SrRNA_methyltr_F"/>
    <property type="match status" value="1"/>
</dbReference>
<dbReference type="PIRSF" id="PIRSF029038">
    <property type="entry name" value="Mtase_YbiN_prd"/>
    <property type="match status" value="1"/>
</dbReference>
<evidence type="ECO:0000256" key="6">
    <source>
        <dbReference type="HAMAP-Rule" id="MF_01848"/>
    </source>
</evidence>
<dbReference type="GO" id="GO:0005737">
    <property type="term" value="C:cytoplasm"/>
    <property type="evidence" value="ECO:0007669"/>
    <property type="project" value="UniProtKB-SubCell"/>
</dbReference>
<keyword evidence="2 6" id="KW-0698">rRNA processing</keyword>
<evidence type="ECO:0000313" key="9">
    <source>
        <dbReference type="Proteomes" id="UP000006263"/>
    </source>
</evidence>
<comment type="caution">
    <text evidence="8">The sequence shown here is derived from an EMBL/GenBank/DDBJ whole genome shotgun (WGS) entry which is preliminary data.</text>
</comment>
<keyword evidence="1 6" id="KW-0963">Cytoplasm</keyword>
<dbReference type="PANTHER" id="PTHR13393">
    <property type="entry name" value="SAM-DEPENDENT METHYLTRANSFERASE"/>
    <property type="match status" value="1"/>
</dbReference>
<comment type="similarity">
    <text evidence="6">Belongs to the methyltransferase superfamily. METTL16/RlmF family.</text>
</comment>
<dbReference type="InterPro" id="IPR029063">
    <property type="entry name" value="SAM-dependent_MTases_sf"/>
</dbReference>
<name>K6YR68_9ALTE</name>
<keyword evidence="5 6" id="KW-0949">S-adenosyl-L-methionine</keyword>
<protein>
    <recommendedName>
        <fullName evidence="6">Ribosomal RNA large subunit methyltransferase F</fullName>
        <ecNumber evidence="6">2.1.1.181</ecNumber>
    </recommendedName>
    <alternativeName>
        <fullName evidence="6">23S rRNA mA1618 methyltransferase</fullName>
    </alternativeName>
    <alternativeName>
        <fullName evidence="6">rRNA adenine N-6-methyltransferase</fullName>
    </alternativeName>
</protein>
<comment type="catalytic activity">
    <reaction evidence="6">
        <text>adenosine(1618) in 23S rRNA + S-adenosyl-L-methionine = N(6)-methyladenosine(1618) in 23S rRNA + S-adenosyl-L-homocysteine + H(+)</text>
        <dbReference type="Rhea" id="RHEA:16497"/>
        <dbReference type="Rhea" id="RHEA-COMP:10229"/>
        <dbReference type="Rhea" id="RHEA-COMP:10231"/>
        <dbReference type="ChEBI" id="CHEBI:15378"/>
        <dbReference type="ChEBI" id="CHEBI:57856"/>
        <dbReference type="ChEBI" id="CHEBI:59789"/>
        <dbReference type="ChEBI" id="CHEBI:74411"/>
        <dbReference type="ChEBI" id="CHEBI:74449"/>
        <dbReference type="EC" id="2.1.1.181"/>
    </reaction>
</comment>
<dbReference type="Pfam" id="PF05971">
    <property type="entry name" value="Methyltransf_10"/>
    <property type="match status" value="1"/>
</dbReference>
<evidence type="ECO:0000256" key="7">
    <source>
        <dbReference type="SAM" id="MobiDB-lite"/>
    </source>
</evidence>
<dbReference type="Proteomes" id="UP000006263">
    <property type="component" value="Unassembled WGS sequence"/>
</dbReference>
<evidence type="ECO:0000313" key="8">
    <source>
        <dbReference type="EMBL" id="GAC26476.1"/>
    </source>
</evidence>
<dbReference type="NCBIfam" id="NF008725">
    <property type="entry name" value="PRK11727.1"/>
    <property type="match status" value="1"/>
</dbReference>
<dbReference type="InterPro" id="IPR010286">
    <property type="entry name" value="METTL16/RlmF"/>
</dbReference>
<evidence type="ECO:0000256" key="5">
    <source>
        <dbReference type="ARBA" id="ARBA00022691"/>
    </source>
</evidence>
<comment type="function">
    <text evidence="6">Specifically methylates the adenine in position 1618 of 23S rRNA.</text>
</comment>
<gene>
    <name evidence="6 8" type="primary">rlmF</name>
    <name evidence="8" type="ORF">GMES_4204</name>
</gene>
<evidence type="ECO:0000256" key="4">
    <source>
        <dbReference type="ARBA" id="ARBA00022679"/>
    </source>
</evidence>
<organism evidence="8 9">
    <name type="scientific">Paraglaciecola mesophila KMM 241</name>
    <dbReference type="NCBI Taxonomy" id="1128912"/>
    <lineage>
        <taxon>Bacteria</taxon>
        <taxon>Pseudomonadati</taxon>
        <taxon>Pseudomonadota</taxon>
        <taxon>Gammaproteobacteria</taxon>
        <taxon>Alteromonadales</taxon>
        <taxon>Alteromonadaceae</taxon>
        <taxon>Paraglaciecola</taxon>
    </lineage>
</organism>
<evidence type="ECO:0000256" key="3">
    <source>
        <dbReference type="ARBA" id="ARBA00022603"/>
    </source>
</evidence>
<comment type="subcellular location">
    <subcellularLocation>
        <location evidence="6">Cytoplasm</location>
    </subcellularLocation>
</comment>
<dbReference type="GO" id="GO:0070475">
    <property type="term" value="P:rRNA base methylation"/>
    <property type="evidence" value="ECO:0007669"/>
    <property type="project" value="TreeGrafter"/>
</dbReference>
<dbReference type="EMBL" id="BAEP01000077">
    <property type="protein sequence ID" value="GAC26476.1"/>
    <property type="molecule type" value="Genomic_DNA"/>
</dbReference>
<keyword evidence="3 6" id="KW-0489">Methyltransferase</keyword>
<accession>K6YR68</accession>
<dbReference type="eggNOG" id="COG3129">
    <property type="taxonomic scope" value="Bacteria"/>
</dbReference>
<feature type="region of interest" description="Disordered" evidence="7">
    <location>
        <begin position="1"/>
        <end position="20"/>
    </location>
</feature>
<dbReference type="Gene3D" id="3.40.50.150">
    <property type="entry name" value="Vaccinia Virus protein VP39"/>
    <property type="match status" value="1"/>
</dbReference>
<reference evidence="8 9" key="1">
    <citation type="journal article" date="2017" name="Antonie Van Leeuwenhoek">
        <title>Rhizobium rhizosphaerae sp. nov., a novel species isolated from rice rhizosphere.</title>
        <authorList>
            <person name="Zhao J.J."/>
            <person name="Zhang J."/>
            <person name="Zhang R.J."/>
            <person name="Zhang C.W."/>
            <person name="Yin H.Q."/>
            <person name="Zhang X.X."/>
        </authorList>
    </citation>
    <scope>NUCLEOTIDE SEQUENCE [LARGE SCALE GENOMIC DNA]</scope>
    <source>
        <strain evidence="8 9">KMM 241</strain>
    </source>
</reference>